<feature type="domain" description="ABC transporter" evidence="4">
    <location>
        <begin position="7"/>
        <end position="218"/>
    </location>
</feature>
<evidence type="ECO:0000313" key="5">
    <source>
        <dbReference type="EMBL" id="MFC5627695.1"/>
    </source>
</evidence>
<gene>
    <name evidence="5" type="ORF">ACFPTR_02120</name>
</gene>
<keyword evidence="1" id="KW-0813">Transport</keyword>
<sequence length="218" mass="24766">MEKNKRVQMKQLSKKRGDQTIIRNWSAHLHAGEIAIVVGPNGAGKSTITKMLTGELKPDAGDIWVGSAHVSKNPLLYRKQIGYMPDKLNMDISLTCFEFLSYYASLYGKKQSVVTSWLRRVELEPKQSIKKLSKGMTQRLLLARALFTDPSFLILDEPTNGLDQHWLQELKEILTSFQQTGGTIWITTHDESFAQSLEGKTWRLQNGEMISAHEWSCL</sequence>
<dbReference type="EMBL" id="JBHSPF010000012">
    <property type="protein sequence ID" value="MFC5627695.1"/>
    <property type="molecule type" value="Genomic_DNA"/>
</dbReference>
<dbReference type="Proteomes" id="UP001596143">
    <property type="component" value="Unassembled WGS sequence"/>
</dbReference>
<evidence type="ECO:0000256" key="2">
    <source>
        <dbReference type="ARBA" id="ARBA00022741"/>
    </source>
</evidence>
<reference evidence="6" key="1">
    <citation type="journal article" date="2019" name="Int. J. Syst. Evol. Microbiol.">
        <title>The Global Catalogue of Microorganisms (GCM) 10K type strain sequencing project: providing services to taxonomists for standard genome sequencing and annotation.</title>
        <authorList>
            <consortium name="The Broad Institute Genomics Platform"/>
            <consortium name="The Broad Institute Genome Sequencing Center for Infectious Disease"/>
            <person name="Wu L."/>
            <person name="Ma J."/>
        </authorList>
    </citation>
    <scope>NUCLEOTIDE SEQUENCE [LARGE SCALE GENOMIC DNA]</scope>
    <source>
        <strain evidence="6">CGMCC 1.15790</strain>
    </source>
</reference>
<accession>A0ABW0U4Q3</accession>
<evidence type="ECO:0000259" key="4">
    <source>
        <dbReference type="PROSITE" id="PS50893"/>
    </source>
</evidence>
<dbReference type="InterPro" id="IPR027417">
    <property type="entry name" value="P-loop_NTPase"/>
</dbReference>
<evidence type="ECO:0000256" key="1">
    <source>
        <dbReference type="ARBA" id="ARBA00022448"/>
    </source>
</evidence>
<dbReference type="InterPro" id="IPR051782">
    <property type="entry name" value="ABC_Transporter_VariousFunc"/>
</dbReference>
<evidence type="ECO:0000256" key="3">
    <source>
        <dbReference type="ARBA" id="ARBA00022840"/>
    </source>
</evidence>
<dbReference type="PROSITE" id="PS50893">
    <property type="entry name" value="ABC_TRANSPORTER_2"/>
    <property type="match status" value="1"/>
</dbReference>
<dbReference type="SMART" id="SM00382">
    <property type="entry name" value="AAA"/>
    <property type="match status" value="1"/>
</dbReference>
<dbReference type="Pfam" id="PF00005">
    <property type="entry name" value="ABC_tran"/>
    <property type="match status" value="1"/>
</dbReference>
<dbReference type="SUPFAM" id="SSF52540">
    <property type="entry name" value="P-loop containing nucleoside triphosphate hydrolases"/>
    <property type="match status" value="1"/>
</dbReference>
<dbReference type="InterPro" id="IPR003439">
    <property type="entry name" value="ABC_transporter-like_ATP-bd"/>
</dbReference>
<keyword evidence="3 5" id="KW-0067">ATP-binding</keyword>
<dbReference type="InterPro" id="IPR003593">
    <property type="entry name" value="AAA+_ATPase"/>
</dbReference>
<proteinExistence type="predicted"/>
<evidence type="ECO:0000313" key="6">
    <source>
        <dbReference type="Proteomes" id="UP001596143"/>
    </source>
</evidence>
<dbReference type="PANTHER" id="PTHR42939">
    <property type="entry name" value="ABC TRANSPORTER ATP-BINDING PROTEIN ALBC-RELATED"/>
    <property type="match status" value="1"/>
</dbReference>
<dbReference type="CDD" id="cd03230">
    <property type="entry name" value="ABC_DR_subfamily_A"/>
    <property type="match status" value="1"/>
</dbReference>
<protein>
    <submittedName>
        <fullName evidence="5">ABC transporter ATP-binding protein</fullName>
    </submittedName>
</protein>
<dbReference type="RefSeq" id="WP_270895257.1">
    <property type="nucleotide sequence ID" value="NZ_JBHSPF010000012.1"/>
</dbReference>
<organism evidence="5 6">
    <name type="scientific">Aliibacillus thermotolerans</name>
    <dbReference type="NCBI Taxonomy" id="1834418"/>
    <lineage>
        <taxon>Bacteria</taxon>
        <taxon>Bacillati</taxon>
        <taxon>Bacillota</taxon>
        <taxon>Bacilli</taxon>
        <taxon>Bacillales</taxon>
        <taxon>Bacillaceae</taxon>
        <taxon>Aliibacillus</taxon>
    </lineage>
</organism>
<keyword evidence="2" id="KW-0547">Nucleotide-binding</keyword>
<keyword evidence="6" id="KW-1185">Reference proteome</keyword>
<dbReference type="PANTHER" id="PTHR42939:SF1">
    <property type="entry name" value="ABC TRANSPORTER ATP-BINDING PROTEIN ALBC-RELATED"/>
    <property type="match status" value="1"/>
</dbReference>
<dbReference type="GO" id="GO:0005524">
    <property type="term" value="F:ATP binding"/>
    <property type="evidence" value="ECO:0007669"/>
    <property type="project" value="UniProtKB-KW"/>
</dbReference>
<comment type="caution">
    <text evidence="5">The sequence shown here is derived from an EMBL/GenBank/DDBJ whole genome shotgun (WGS) entry which is preliminary data.</text>
</comment>
<dbReference type="Gene3D" id="3.40.50.300">
    <property type="entry name" value="P-loop containing nucleotide triphosphate hydrolases"/>
    <property type="match status" value="1"/>
</dbReference>
<name>A0ABW0U4Q3_9BACI</name>